<evidence type="ECO:0000313" key="8">
    <source>
        <dbReference type="Proteomes" id="UP000001357"/>
    </source>
</evidence>
<keyword evidence="3" id="KW-0378">Hydrolase</keyword>
<dbReference type="InterPro" id="IPR000340">
    <property type="entry name" value="Dual-sp_phosphatase_cat-dom"/>
</dbReference>
<dbReference type="Gene3D" id="3.90.190.10">
    <property type="entry name" value="Protein tyrosine phosphatase superfamily"/>
    <property type="match status" value="1"/>
</dbReference>
<evidence type="ECO:0000256" key="3">
    <source>
        <dbReference type="ARBA" id="ARBA00022801"/>
    </source>
</evidence>
<dbReference type="InterPro" id="IPR016130">
    <property type="entry name" value="Tyr_Pase_AS"/>
</dbReference>
<dbReference type="PANTHER" id="PTHR10159:SF529">
    <property type="entry name" value="TYROSINE-PROTEIN PHOSPHATASE DOMAIN-CONTAINING PROTEIN"/>
    <property type="match status" value="1"/>
</dbReference>
<keyword evidence="8" id="KW-1185">Reference proteome</keyword>
<dbReference type="PROSITE" id="PS50056">
    <property type="entry name" value="TYR_PHOSPHATASE_2"/>
    <property type="match status" value="1"/>
</dbReference>
<evidence type="ECO:0000259" key="6">
    <source>
        <dbReference type="PROSITE" id="PS50056"/>
    </source>
</evidence>
<comment type="similarity">
    <text evidence="1">Belongs to the protein-tyrosine phosphatase family. Non-receptor class dual specificity subfamily.</text>
</comment>
<dbReference type="GO" id="GO:0007165">
    <property type="term" value="P:signal transduction"/>
    <property type="evidence" value="ECO:0000318"/>
    <property type="project" value="GO_Central"/>
</dbReference>
<dbReference type="RefSeq" id="XP_001747596.1">
    <property type="nucleotide sequence ID" value="XM_001747544.1"/>
</dbReference>
<protein>
    <recommendedName>
        <fullName evidence="2">protein-tyrosine-phosphatase</fullName>
        <ecNumber evidence="2">3.1.3.48</ecNumber>
    </recommendedName>
</protein>
<proteinExistence type="inferred from homology"/>
<dbReference type="InterPro" id="IPR000387">
    <property type="entry name" value="Tyr_Pase_dom"/>
</dbReference>
<dbReference type="GeneID" id="5892864"/>
<dbReference type="CDD" id="cd14498">
    <property type="entry name" value="DSP"/>
    <property type="match status" value="1"/>
</dbReference>
<dbReference type="AlphaFoldDB" id="A9V4A7"/>
<evidence type="ECO:0000256" key="2">
    <source>
        <dbReference type="ARBA" id="ARBA00013064"/>
    </source>
</evidence>
<feature type="domain" description="Tyrosine specific protein phosphatases" evidence="6">
    <location>
        <begin position="143"/>
        <end position="206"/>
    </location>
</feature>
<dbReference type="KEGG" id="mbr:MONBRDRAFT_33235"/>
<dbReference type="Pfam" id="PF00782">
    <property type="entry name" value="DSPc"/>
    <property type="match status" value="1"/>
</dbReference>
<dbReference type="SUPFAM" id="SSF52799">
    <property type="entry name" value="(Phosphotyrosine protein) phosphatases II"/>
    <property type="match status" value="1"/>
</dbReference>
<evidence type="ECO:0000256" key="4">
    <source>
        <dbReference type="ARBA" id="ARBA00022912"/>
    </source>
</evidence>
<dbReference type="Proteomes" id="UP000001357">
    <property type="component" value="Unassembled WGS sequence"/>
</dbReference>
<evidence type="ECO:0000256" key="1">
    <source>
        <dbReference type="ARBA" id="ARBA00008601"/>
    </source>
</evidence>
<organism evidence="7 8">
    <name type="scientific">Monosiga brevicollis</name>
    <name type="common">Choanoflagellate</name>
    <dbReference type="NCBI Taxonomy" id="81824"/>
    <lineage>
        <taxon>Eukaryota</taxon>
        <taxon>Choanoflagellata</taxon>
        <taxon>Craspedida</taxon>
        <taxon>Salpingoecidae</taxon>
        <taxon>Monosiga</taxon>
    </lineage>
</organism>
<feature type="domain" description="Tyrosine-protein phosphatase" evidence="5">
    <location>
        <begin position="76"/>
        <end position="222"/>
    </location>
</feature>
<dbReference type="EMBL" id="CH991558">
    <property type="protein sequence ID" value="EDQ87676.1"/>
    <property type="molecule type" value="Genomic_DNA"/>
</dbReference>
<dbReference type="InterPro" id="IPR020422">
    <property type="entry name" value="TYR_PHOSPHATASE_DUAL_dom"/>
</dbReference>
<dbReference type="EC" id="3.1.3.48" evidence="2"/>
<dbReference type="GO" id="GO:0043409">
    <property type="term" value="P:negative regulation of MAPK cascade"/>
    <property type="evidence" value="ECO:0000318"/>
    <property type="project" value="GO_Central"/>
</dbReference>
<dbReference type="GO" id="GO:0004725">
    <property type="term" value="F:protein tyrosine phosphatase activity"/>
    <property type="evidence" value="ECO:0007669"/>
    <property type="project" value="UniProtKB-EC"/>
</dbReference>
<keyword evidence="4" id="KW-0904">Protein phosphatase</keyword>
<dbReference type="PROSITE" id="PS00383">
    <property type="entry name" value="TYR_PHOSPHATASE_1"/>
    <property type="match status" value="1"/>
</dbReference>
<evidence type="ECO:0000259" key="5">
    <source>
        <dbReference type="PROSITE" id="PS50054"/>
    </source>
</evidence>
<accession>A9V4A7</accession>
<sequence>MAALAPLPLFPLPVDASNDWLDDLADDMPEDDYDMEIEEAISWEQSLAEDFQMHVAKALSVLSNVRAQQRPDNACGPADILPQLCLGDASHALDVEQLRRAGVSGVVNCAESATLSSRSDYPAEWEYLGFDAQDHSHYDMLGNHFEQVAAFIDAAAAAKRKVLIHCQAGVNRSAMIVVAYYMLSTHTPLLAALDHCARQRPCILRNVGFIEQLVVFAHEHNLLDE</sequence>
<dbReference type="InParanoid" id="A9V4A7"/>
<dbReference type="eggNOG" id="KOG1716">
    <property type="taxonomic scope" value="Eukaryota"/>
</dbReference>
<dbReference type="InterPro" id="IPR029021">
    <property type="entry name" value="Prot-tyrosine_phosphatase-like"/>
</dbReference>
<dbReference type="FunFam" id="3.90.190.10:FF:000277">
    <property type="entry name" value="Predicted protein"/>
    <property type="match status" value="1"/>
</dbReference>
<dbReference type="GO" id="GO:0005737">
    <property type="term" value="C:cytoplasm"/>
    <property type="evidence" value="ECO:0000318"/>
    <property type="project" value="GO_Central"/>
</dbReference>
<evidence type="ECO:0000313" key="7">
    <source>
        <dbReference type="EMBL" id="EDQ87676.1"/>
    </source>
</evidence>
<dbReference type="SMART" id="SM00195">
    <property type="entry name" value="DSPc"/>
    <property type="match status" value="1"/>
</dbReference>
<dbReference type="PANTHER" id="PTHR10159">
    <property type="entry name" value="DUAL SPECIFICITY PROTEIN PHOSPHATASE"/>
    <property type="match status" value="1"/>
</dbReference>
<dbReference type="GO" id="GO:0004721">
    <property type="term" value="F:phosphoprotein phosphatase activity"/>
    <property type="evidence" value="ECO:0000318"/>
    <property type="project" value="GO_Central"/>
</dbReference>
<dbReference type="STRING" id="81824.A9V4A7"/>
<gene>
    <name evidence="7" type="ORF">MONBRDRAFT_33235</name>
</gene>
<dbReference type="PROSITE" id="PS50054">
    <property type="entry name" value="TYR_PHOSPHATASE_DUAL"/>
    <property type="match status" value="1"/>
</dbReference>
<name>A9V4A7_MONBE</name>
<dbReference type="OMA" id="AISWEQS"/>
<reference evidence="7 8" key="1">
    <citation type="journal article" date="2008" name="Nature">
        <title>The genome of the choanoflagellate Monosiga brevicollis and the origin of metazoans.</title>
        <authorList>
            <consortium name="JGI Sequencing"/>
            <person name="King N."/>
            <person name="Westbrook M.J."/>
            <person name="Young S.L."/>
            <person name="Kuo A."/>
            <person name="Abedin M."/>
            <person name="Chapman J."/>
            <person name="Fairclough S."/>
            <person name="Hellsten U."/>
            <person name="Isogai Y."/>
            <person name="Letunic I."/>
            <person name="Marr M."/>
            <person name="Pincus D."/>
            <person name="Putnam N."/>
            <person name="Rokas A."/>
            <person name="Wright K.J."/>
            <person name="Zuzow R."/>
            <person name="Dirks W."/>
            <person name="Good M."/>
            <person name="Goodstein D."/>
            <person name="Lemons D."/>
            <person name="Li W."/>
            <person name="Lyons J.B."/>
            <person name="Morris A."/>
            <person name="Nichols S."/>
            <person name="Richter D.J."/>
            <person name="Salamov A."/>
            <person name="Bork P."/>
            <person name="Lim W.A."/>
            <person name="Manning G."/>
            <person name="Miller W.T."/>
            <person name="McGinnis W."/>
            <person name="Shapiro H."/>
            <person name="Tjian R."/>
            <person name="Grigoriev I.V."/>
            <person name="Rokhsar D."/>
        </authorList>
    </citation>
    <scope>NUCLEOTIDE SEQUENCE [LARGE SCALE GENOMIC DNA]</scope>
    <source>
        <strain evidence="8">MX1 / ATCC 50154</strain>
    </source>
</reference>